<feature type="domain" description="Anti-sigma K factor RskA C-terminal" evidence="1">
    <location>
        <begin position="115"/>
        <end position="240"/>
    </location>
</feature>
<dbReference type="GO" id="GO:0005886">
    <property type="term" value="C:plasma membrane"/>
    <property type="evidence" value="ECO:0007669"/>
    <property type="project" value="InterPro"/>
</dbReference>
<name>A0A1U9URP3_CUPNE</name>
<evidence type="ECO:0000259" key="1">
    <source>
        <dbReference type="Pfam" id="PF10099"/>
    </source>
</evidence>
<dbReference type="EMBL" id="CP017757">
    <property type="protein sequence ID" value="AQV95313.1"/>
    <property type="molecule type" value="Genomic_DNA"/>
</dbReference>
<dbReference type="GO" id="GO:0006417">
    <property type="term" value="P:regulation of translation"/>
    <property type="evidence" value="ECO:0007669"/>
    <property type="project" value="TreeGrafter"/>
</dbReference>
<dbReference type="InterPro" id="IPR051474">
    <property type="entry name" value="Anti-sigma-K/W_factor"/>
</dbReference>
<dbReference type="AlphaFoldDB" id="A0A1U9URP3"/>
<organism evidence="2 3">
    <name type="scientific">Cupriavidus necator</name>
    <name type="common">Alcaligenes eutrophus</name>
    <name type="synonym">Ralstonia eutropha</name>
    <dbReference type="NCBI Taxonomy" id="106590"/>
    <lineage>
        <taxon>Bacteria</taxon>
        <taxon>Pseudomonadati</taxon>
        <taxon>Pseudomonadota</taxon>
        <taxon>Betaproteobacteria</taxon>
        <taxon>Burkholderiales</taxon>
        <taxon>Burkholderiaceae</taxon>
        <taxon>Cupriavidus</taxon>
    </lineage>
</organism>
<dbReference type="OrthoDB" id="8617430at2"/>
<dbReference type="KEGG" id="cuh:BJN34_15650"/>
<dbReference type="PANTHER" id="PTHR37461">
    <property type="entry name" value="ANTI-SIGMA-K FACTOR RSKA"/>
    <property type="match status" value="1"/>
</dbReference>
<evidence type="ECO:0000313" key="2">
    <source>
        <dbReference type="EMBL" id="AQV95313.1"/>
    </source>
</evidence>
<dbReference type="InterPro" id="IPR018764">
    <property type="entry name" value="RskA_C"/>
</dbReference>
<proteinExistence type="predicted"/>
<protein>
    <recommendedName>
        <fullName evidence="1">Anti-sigma K factor RskA C-terminal domain-containing protein</fullName>
    </recommendedName>
</protein>
<dbReference type="GO" id="GO:0016989">
    <property type="term" value="F:sigma factor antagonist activity"/>
    <property type="evidence" value="ECO:0007669"/>
    <property type="project" value="TreeGrafter"/>
</dbReference>
<dbReference type="Pfam" id="PF10099">
    <property type="entry name" value="RskA_C"/>
    <property type="match status" value="1"/>
</dbReference>
<gene>
    <name evidence="2" type="ORF">BJN34_15650</name>
</gene>
<dbReference type="Proteomes" id="UP000189627">
    <property type="component" value="Chromosome 1"/>
</dbReference>
<reference evidence="3" key="1">
    <citation type="submission" date="2017-02" db="EMBL/GenBank/DDBJ databases">
        <title>Complete genome sequence of Cupriavidus necator strain NH9, a 3-chlorobenzoate degrader.</title>
        <authorList>
            <person name="Moriuchi R."/>
            <person name="Dohra H."/>
            <person name="Ogawa N."/>
        </authorList>
    </citation>
    <scope>NUCLEOTIDE SEQUENCE [LARGE SCALE GENOMIC DNA]</scope>
    <source>
        <strain evidence="3">NH9</strain>
    </source>
</reference>
<dbReference type="PANTHER" id="PTHR37461:SF1">
    <property type="entry name" value="ANTI-SIGMA-K FACTOR RSKA"/>
    <property type="match status" value="1"/>
</dbReference>
<sequence length="251" mass="26869">MRLATHPELLDRIAAQYALGVLRGGARRRLEHLAREEPAVHAAIHRWQARLAGVAELQAAAEPVDKVWCGIEERLGWKVAEDRVPDRVRPPRPSDPAGGWWQRLWSAPVFWRGAAAAMALVAVLAVGIGMRLAQQGETAQAEVVAVLNDDRAQPAMLVSWDAGGRSLIVRRLDHMALSEQQVLQLWALPAGGKPQSLGVIGRAPEARLTLAQRPAGVPALAVSVEPPGGSPNADGPSGPVVFKGPVIHSQL</sequence>
<dbReference type="RefSeq" id="WP_078197617.1">
    <property type="nucleotide sequence ID" value="NZ_CP017757.2"/>
</dbReference>
<evidence type="ECO:0000313" key="3">
    <source>
        <dbReference type="Proteomes" id="UP000189627"/>
    </source>
</evidence>
<accession>A0A1U9URP3</accession>